<evidence type="ECO:0000256" key="8">
    <source>
        <dbReference type="ARBA" id="ARBA00022967"/>
    </source>
</evidence>
<evidence type="ECO:0000256" key="9">
    <source>
        <dbReference type="ARBA" id="ARBA00022989"/>
    </source>
</evidence>
<dbReference type="EC" id="7.2.2.21" evidence="12"/>
<evidence type="ECO:0000256" key="4">
    <source>
        <dbReference type="ARBA" id="ARBA00022539"/>
    </source>
</evidence>
<dbReference type="InterPro" id="IPR051014">
    <property type="entry name" value="Cation_Transport_ATPase_IB"/>
</dbReference>
<keyword evidence="14" id="KW-1003">Cell membrane</keyword>
<proteinExistence type="inferred from homology"/>
<dbReference type="FunFam" id="2.70.150.10:FF:000002">
    <property type="entry name" value="Copper-transporting ATPase 1, putative"/>
    <property type="match status" value="1"/>
</dbReference>
<dbReference type="GO" id="GO:0016887">
    <property type="term" value="F:ATP hydrolysis activity"/>
    <property type="evidence" value="ECO:0007669"/>
    <property type="project" value="InterPro"/>
</dbReference>
<dbReference type="PROSITE" id="PS00154">
    <property type="entry name" value="ATPASE_E1_E2"/>
    <property type="match status" value="1"/>
</dbReference>
<keyword evidence="14" id="KW-0547">Nucleotide-binding</keyword>
<keyword evidence="14" id="KW-0067">ATP-binding</keyword>
<dbReference type="GO" id="GO:0005524">
    <property type="term" value="F:ATP binding"/>
    <property type="evidence" value="ECO:0007669"/>
    <property type="project" value="UniProtKB-UniRule"/>
</dbReference>
<feature type="domain" description="P-type ATPase A" evidence="15">
    <location>
        <begin position="52"/>
        <end position="152"/>
    </location>
</feature>
<dbReference type="EMBL" id="BMOK01000001">
    <property type="protein sequence ID" value="GGL41611.1"/>
    <property type="molecule type" value="Genomic_DNA"/>
</dbReference>
<dbReference type="NCBIfam" id="TIGR01525">
    <property type="entry name" value="ATPase-IB_hvy"/>
    <property type="match status" value="1"/>
</dbReference>
<evidence type="ECO:0000256" key="2">
    <source>
        <dbReference type="ARBA" id="ARBA00006024"/>
    </source>
</evidence>
<dbReference type="PANTHER" id="PTHR48085">
    <property type="entry name" value="CADMIUM/ZINC-TRANSPORTING ATPASE HMA2-RELATED"/>
    <property type="match status" value="1"/>
</dbReference>
<feature type="transmembrane region" description="Helical" evidence="14">
    <location>
        <begin position="175"/>
        <end position="199"/>
    </location>
</feature>
<dbReference type="GO" id="GO:0046872">
    <property type="term" value="F:metal ion binding"/>
    <property type="evidence" value="ECO:0007669"/>
    <property type="project" value="UniProtKB-KW"/>
</dbReference>
<evidence type="ECO:0000256" key="11">
    <source>
        <dbReference type="ARBA" id="ARBA00023136"/>
    </source>
</evidence>
<dbReference type="GO" id="GO:0008551">
    <property type="term" value="F:P-type cadmium transporter activity"/>
    <property type="evidence" value="ECO:0007669"/>
    <property type="project" value="UniProtKB-EC"/>
</dbReference>
<name>A0A917RX89_9BACL</name>
<dbReference type="SUPFAM" id="SSF56784">
    <property type="entry name" value="HAD-like"/>
    <property type="match status" value="1"/>
</dbReference>
<evidence type="ECO:0000256" key="13">
    <source>
        <dbReference type="ARBA" id="ARBA00049338"/>
    </source>
</evidence>
<dbReference type="NCBIfam" id="TIGR01511">
    <property type="entry name" value="ATPase-IB1_Cu"/>
    <property type="match status" value="1"/>
</dbReference>
<feature type="transmembrane region" description="Helical" evidence="14">
    <location>
        <begin position="512"/>
        <end position="531"/>
    </location>
</feature>
<keyword evidence="6 14" id="KW-0812">Transmembrane</keyword>
<evidence type="ECO:0000256" key="10">
    <source>
        <dbReference type="ARBA" id="ARBA00023065"/>
    </source>
</evidence>
<dbReference type="SUPFAM" id="SSF81653">
    <property type="entry name" value="Calcium ATPase, transduction domain A"/>
    <property type="match status" value="1"/>
</dbReference>
<dbReference type="PRINTS" id="PR00119">
    <property type="entry name" value="CATATPASE"/>
</dbReference>
<dbReference type="InterPro" id="IPR059000">
    <property type="entry name" value="ATPase_P-type_domA"/>
</dbReference>
<dbReference type="Gene3D" id="2.70.150.10">
    <property type="entry name" value="Calcium-transporting ATPase, cytoplasmic transduction domain A"/>
    <property type="match status" value="1"/>
</dbReference>
<dbReference type="Pfam" id="PF00702">
    <property type="entry name" value="Hydrolase"/>
    <property type="match status" value="1"/>
</dbReference>
<evidence type="ECO:0000259" key="15">
    <source>
        <dbReference type="Pfam" id="PF00122"/>
    </source>
</evidence>
<evidence type="ECO:0000256" key="3">
    <source>
        <dbReference type="ARBA" id="ARBA00022448"/>
    </source>
</evidence>
<feature type="transmembrane region" description="Helical" evidence="14">
    <location>
        <begin position="205"/>
        <end position="227"/>
    </location>
</feature>
<evidence type="ECO:0000256" key="12">
    <source>
        <dbReference type="ARBA" id="ARBA00039103"/>
    </source>
</evidence>
<keyword evidence="9 14" id="KW-1133">Transmembrane helix</keyword>
<dbReference type="PRINTS" id="PR00941">
    <property type="entry name" value="CDATPASE"/>
</dbReference>
<dbReference type="PANTHER" id="PTHR48085:SF5">
    <property type="entry name" value="CADMIUM_ZINC-TRANSPORTING ATPASE HMA4-RELATED"/>
    <property type="match status" value="1"/>
</dbReference>
<dbReference type="SUPFAM" id="SSF81665">
    <property type="entry name" value="Calcium ATPase, transmembrane domain M"/>
    <property type="match status" value="1"/>
</dbReference>
<reference evidence="16" key="1">
    <citation type="journal article" date="2014" name="Int. J. Syst. Evol. Microbiol.">
        <title>Complete genome sequence of Corynebacterium casei LMG S-19264T (=DSM 44701T), isolated from a smear-ripened cheese.</title>
        <authorList>
            <consortium name="US DOE Joint Genome Institute (JGI-PGF)"/>
            <person name="Walter F."/>
            <person name="Albersmeier A."/>
            <person name="Kalinowski J."/>
            <person name="Ruckert C."/>
        </authorList>
    </citation>
    <scope>NUCLEOTIDE SEQUENCE</scope>
    <source>
        <strain evidence="16">JCM 15325</strain>
    </source>
</reference>
<keyword evidence="10" id="KW-0406">Ion transport</keyword>
<keyword evidence="7 14" id="KW-0479">Metal-binding</keyword>
<dbReference type="SFLD" id="SFLDG00002">
    <property type="entry name" value="C1.7:_P-type_atpase_like"/>
    <property type="match status" value="1"/>
</dbReference>
<dbReference type="Pfam" id="PF00122">
    <property type="entry name" value="E1-E2_ATPase"/>
    <property type="match status" value="1"/>
</dbReference>
<dbReference type="Gene3D" id="3.40.50.1000">
    <property type="entry name" value="HAD superfamily/HAD-like"/>
    <property type="match status" value="1"/>
</dbReference>
<accession>A0A917RX89</accession>
<keyword evidence="4" id="KW-0104">Cadmium</keyword>
<evidence type="ECO:0000313" key="16">
    <source>
        <dbReference type="EMBL" id="GGL41611.1"/>
    </source>
</evidence>
<evidence type="ECO:0000256" key="6">
    <source>
        <dbReference type="ARBA" id="ARBA00022692"/>
    </source>
</evidence>
<dbReference type="Proteomes" id="UP000654670">
    <property type="component" value="Unassembled WGS sequence"/>
</dbReference>
<feature type="transmembrane region" description="Helical" evidence="14">
    <location>
        <begin position="6"/>
        <end position="34"/>
    </location>
</feature>
<dbReference type="InterPro" id="IPR008250">
    <property type="entry name" value="ATPase_P-typ_transduc_dom_A_sf"/>
</dbReference>
<dbReference type="InterPro" id="IPR001757">
    <property type="entry name" value="P_typ_ATPase"/>
</dbReference>
<dbReference type="InterPro" id="IPR036412">
    <property type="entry name" value="HAD-like_sf"/>
</dbReference>
<comment type="subcellular location">
    <subcellularLocation>
        <location evidence="1">Cell membrane</location>
        <topology evidence="1">Multi-pass membrane protein</topology>
    </subcellularLocation>
</comment>
<keyword evidence="11 14" id="KW-0472">Membrane</keyword>
<dbReference type="AlphaFoldDB" id="A0A917RX89"/>
<dbReference type="InterPro" id="IPR023298">
    <property type="entry name" value="ATPase_P-typ_TM_dom_sf"/>
</dbReference>
<evidence type="ECO:0000256" key="7">
    <source>
        <dbReference type="ARBA" id="ARBA00022723"/>
    </source>
</evidence>
<evidence type="ECO:0000256" key="1">
    <source>
        <dbReference type="ARBA" id="ARBA00004651"/>
    </source>
</evidence>
<protein>
    <recommendedName>
        <fullName evidence="12">Cd(2+)-exporting ATPase</fullName>
        <ecNumber evidence="12">7.2.2.21</ecNumber>
    </recommendedName>
</protein>
<dbReference type="InterPro" id="IPR023214">
    <property type="entry name" value="HAD_sf"/>
</dbReference>
<dbReference type="InterPro" id="IPR027256">
    <property type="entry name" value="P-typ_ATPase_IB"/>
</dbReference>
<dbReference type="NCBIfam" id="TIGR01494">
    <property type="entry name" value="ATPase_P-type"/>
    <property type="match status" value="1"/>
</dbReference>
<keyword evidence="5" id="KW-0597">Phosphoprotein</keyword>
<keyword evidence="8" id="KW-1278">Translocase</keyword>
<evidence type="ECO:0000256" key="5">
    <source>
        <dbReference type="ARBA" id="ARBA00022553"/>
    </source>
</evidence>
<sequence>MNVLMSAAAIGAVFINQWFEAATVVWLFAVGAVLENRSVEKTRRSIGDLMKVAPAEAWIKTGDSIIKKLVRAVTVGEIMIVKPGERIPLDGEVIHGASSVNQAPITGESMSVDKSQGDTVFAGTLNENGTLECQVTKLSTNTAIARIIQMVEEAQEKQAPTQIFVDRFARIYTPIVFMLALAVMIIPPIIGLGTWGAWFYRGLELLVVACPCALVISTPVAIVAAIGNAAKQGVLIKGGAFLEKAGRIQAIAFDKTGTITEGKPKVVRIITFTGDKSHLISLTKTLEHYSTHPIASCLSAYANDKNILALSGEDYQNIPGKGVQAKISGTVYYAGSLKLFREKGVGTLGEYSQAQKLQESGQTLVMIGTDKELIGVIGVSDTIRETTLSALNKLKKIGIHDLVMLTGDHQKTAENVAKEAGIKRYFADLLPEDKVSSIKKLQTSGLKTAMVGDGVNDAPALAHADLGIAMGGAGSDTAMETADLVLMADNLEKLPFAISLSRKSLNIIKQNISFALIVKATAFILIFPGWLTLWLAVLSDTGAALLVILNSLRLFKIKK</sequence>
<keyword evidence="3" id="KW-0813">Transport</keyword>
<dbReference type="InterPro" id="IPR018303">
    <property type="entry name" value="ATPase_P-typ_P_site"/>
</dbReference>
<dbReference type="InterPro" id="IPR044492">
    <property type="entry name" value="P_typ_ATPase_HD_dom"/>
</dbReference>
<evidence type="ECO:0000313" key="17">
    <source>
        <dbReference type="Proteomes" id="UP000654670"/>
    </source>
</evidence>
<comment type="similarity">
    <text evidence="2 14">Belongs to the cation transport ATPase (P-type) (TC 3.A.3) family. Type IB subfamily.</text>
</comment>
<dbReference type="PROSITE" id="PS01229">
    <property type="entry name" value="COF_2"/>
    <property type="match status" value="1"/>
</dbReference>
<evidence type="ECO:0000256" key="14">
    <source>
        <dbReference type="RuleBase" id="RU362081"/>
    </source>
</evidence>
<dbReference type="Gene3D" id="3.40.1110.10">
    <property type="entry name" value="Calcium-transporting ATPase, cytoplasmic domain N"/>
    <property type="match status" value="1"/>
</dbReference>
<dbReference type="GO" id="GO:0005886">
    <property type="term" value="C:plasma membrane"/>
    <property type="evidence" value="ECO:0007669"/>
    <property type="project" value="UniProtKB-SubCell"/>
</dbReference>
<dbReference type="InterPro" id="IPR023299">
    <property type="entry name" value="ATPase_P-typ_cyto_dom_N"/>
</dbReference>
<gene>
    <name evidence="16" type="ORF">GCM10007968_01880</name>
</gene>
<reference evidence="16" key="2">
    <citation type="submission" date="2020-09" db="EMBL/GenBank/DDBJ databases">
        <authorList>
            <person name="Sun Q."/>
            <person name="Ohkuma M."/>
        </authorList>
    </citation>
    <scope>NUCLEOTIDE SEQUENCE</scope>
    <source>
        <strain evidence="16">JCM 15325</strain>
    </source>
</reference>
<comment type="caution">
    <text evidence="16">The sequence shown here is derived from an EMBL/GenBank/DDBJ whole genome shotgun (WGS) entry which is preliminary data.</text>
</comment>
<keyword evidence="17" id="KW-1185">Reference proteome</keyword>
<dbReference type="SFLD" id="SFLDF00027">
    <property type="entry name" value="p-type_atpase"/>
    <property type="match status" value="1"/>
</dbReference>
<dbReference type="SFLD" id="SFLDS00003">
    <property type="entry name" value="Haloacid_Dehalogenase"/>
    <property type="match status" value="1"/>
</dbReference>
<comment type="catalytic activity">
    <reaction evidence="13">
        <text>Cd(2+)(in) + ATP + H2O = Cd(2+)(out) + ADP + phosphate + H(+)</text>
        <dbReference type="Rhea" id="RHEA:12132"/>
        <dbReference type="ChEBI" id="CHEBI:15377"/>
        <dbReference type="ChEBI" id="CHEBI:15378"/>
        <dbReference type="ChEBI" id="CHEBI:30616"/>
        <dbReference type="ChEBI" id="CHEBI:43474"/>
        <dbReference type="ChEBI" id="CHEBI:48775"/>
        <dbReference type="ChEBI" id="CHEBI:456216"/>
        <dbReference type="EC" id="7.2.2.21"/>
    </reaction>
</comment>
<organism evidence="16 17">
    <name type="scientific">Sporolactobacillus putidus</name>
    <dbReference type="NCBI Taxonomy" id="492735"/>
    <lineage>
        <taxon>Bacteria</taxon>
        <taxon>Bacillati</taxon>
        <taxon>Bacillota</taxon>
        <taxon>Bacilli</taxon>
        <taxon>Bacillales</taxon>
        <taxon>Sporolactobacillaceae</taxon>
        <taxon>Sporolactobacillus</taxon>
    </lineage>
</organism>